<dbReference type="PANTHER" id="PTHR13061:SF29">
    <property type="entry name" value="GAMMA CARBONIC ANHYDRASE-LIKE 1, MITOCHONDRIAL-RELATED"/>
    <property type="match status" value="1"/>
</dbReference>
<gene>
    <name evidence="1" type="ORF">QFZ26_003710</name>
</gene>
<dbReference type="InterPro" id="IPR050484">
    <property type="entry name" value="Transf_Hexapept/Carb_Anhydrase"/>
</dbReference>
<dbReference type="EC" id="4.2.1.-" evidence="1"/>
<dbReference type="SUPFAM" id="SSF51161">
    <property type="entry name" value="Trimeric LpxA-like enzymes"/>
    <property type="match status" value="1"/>
</dbReference>
<evidence type="ECO:0000313" key="2">
    <source>
        <dbReference type="Proteomes" id="UP001239083"/>
    </source>
</evidence>
<proteinExistence type="predicted"/>
<name>A0ABU0RDK4_9MICO</name>
<dbReference type="Gene3D" id="2.160.10.10">
    <property type="entry name" value="Hexapeptide repeat proteins"/>
    <property type="match status" value="1"/>
</dbReference>
<sequence length="206" mass="21162">MLIEHRGRRPVVHPSASVAPNAVICGAVTIAAGARVLFGAVLTAEDGEVSIGAESVVMEHALVRGRAGHPARVGDHVLVGPHAHVNGAVIEAEAFIATGASVFPGAVIGIGAEVRINGVVQVNTRLEPGAVVPIGWVAVGDPAVILSHDRHDEIWAIQRELDFTGTVYGVAPGDGMREIMARQSAFYAAHDDDTIVAEGADGSSGP</sequence>
<dbReference type="InterPro" id="IPR011004">
    <property type="entry name" value="Trimer_LpxA-like_sf"/>
</dbReference>
<accession>A0ABU0RDK4</accession>
<organism evidence="1 2">
    <name type="scientific">Agromyces ramosus</name>
    <dbReference type="NCBI Taxonomy" id="33879"/>
    <lineage>
        <taxon>Bacteria</taxon>
        <taxon>Bacillati</taxon>
        <taxon>Actinomycetota</taxon>
        <taxon>Actinomycetes</taxon>
        <taxon>Micrococcales</taxon>
        <taxon>Microbacteriaceae</taxon>
        <taxon>Agromyces</taxon>
    </lineage>
</organism>
<keyword evidence="2" id="KW-1185">Reference proteome</keyword>
<dbReference type="EMBL" id="JAUSYY010000001">
    <property type="protein sequence ID" value="MDQ0896155.1"/>
    <property type="molecule type" value="Genomic_DNA"/>
</dbReference>
<evidence type="ECO:0000313" key="1">
    <source>
        <dbReference type="EMBL" id="MDQ0896155.1"/>
    </source>
</evidence>
<dbReference type="Proteomes" id="UP001239083">
    <property type="component" value="Unassembled WGS sequence"/>
</dbReference>
<dbReference type="PANTHER" id="PTHR13061">
    <property type="entry name" value="DYNACTIN SUBUNIT P25"/>
    <property type="match status" value="1"/>
</dbReference>
<dbReference type="GO" id="GO:0016829">
    <property type="term" value="F:lyase activity"/>
    <property type="evidence" value="ECO:0007669"/>
    <property type="project" value="UniProtKB-KW"/>
</dbReference>
<comment type="caution">
    <text evidence="1">The sequence shown here is derived from an EMBL/GenBank/DDBJ whole genome shotgun (WGS) entry which is preliminary data.</text>
</comment>
<reference evidence="1 2" key="1">
    <citation type="submission" date="2023-07" db="EMBL/GenBank/DDBJ databases">
        <title>Comparative genomics of wheat-associated soil bacteria to identify genetic determinants of phenazine resistance.</title>
        <authorList>
            <person name="Mouncey N."/>
        </authorList>
    </citation>
    <scope>NUCLEOTIDE SEQUENCE [LARGE SCALE GENOMIC DNA]</scope>
    <source>
        <strain evidence="1 2">V3I3</strain>
    </source>
</reference>
<keyword evidence="1" id="KW-0456">Lyase</keyword>
<dbReference type="RefSeq" id="WP_307044828.1">
    <property type="nucleotide sequence ID" value="NZ_JAUSYY010000001.1"/>
</dbReference>
<protein>
    <submittedName>
        <fullName evidence="1">Carbonic anhydrase/acetyltransferase-like protein (Isoleucine patch superfamily)</fullName>
        <ecNumber evidence="1">4.2.1.-</ecNumber>
    </submittedName>
</protein>